<comment type="subcellular location">
    <subcellularLocation>
        <location evidence="2">Cytoplasm</location>
    </subcellularLocation>
</comment>
<dbReference type="NCBIfam" id="TIGR01003">
    <property type="entry name" value="PTS_HPr_family"/>
    <property type="match status" value="1"/>
</dbReference>
<name>A0A239D097_9FIRM</name>
<keyword evidence="5" id="KW-0598">Phosphotransferase system</keyword>
<dbReference type="InterPro" id="IPR001020">
    <property type="entry name" value="PTS_HPr_His_P_site"/>
</dbReference>
<keyword evidence="8" id="KW-1185">Reference proteome</keyword>
<accession>A0A239D097</accession>
<dbReference type="Proteomes" id="UP000198304">
    <property type="component" value="Unassembled WGS sequence"/>
</dbReference>
<evidence type="ECO:0000256" key="1">
    <source>
        <dbReference type="ARBA" id="ARBA00003681"/>
    </source>
</evidence>
<evidence type="ECO:0000313" key="7">
    <source>
        <dbReference type="EMBL" id="SNS25542.1"/>
    </source>
</evidence>
<dbReference type="PROSITE" id="PS51350">
    <property type="entry name" value="PTS_HPR_DOM"/>
    <property type="match status" value="1"/>
</dbReference>
<protein>
    <recommendedName>
        <fullName evidence="3">Phosphocarrier protein HPr</fullName>
    </recommendedName>
</protein>
<evidence type="ECO:0000313" key="8">
    <source>
        <dbReference type="Proteomes" id="UP000198304"/>
    </source>
</evidence>
<dbReference type="Gene3D" id="3.30.1340.10">
    <property type="entry name" value="HPr-like"/>
    <property type="match status" value="1"/>
</dbReference>
<dbReference type="InterPro" id="IPR050399">
    <property type="entry name" value="HPr"/>
</dbReference>
<reference evidence="7 8" key="1">
    <citation type="submission" date="2017-06" db="EMBL/GenBank/DDBJ databases">
        <authorList>
            <person name="Kim H.J."/>
            <person name="Triplett B.A."/>
        </authorList>
    </citation>
    <scope>NUCLEOTIDE SEQUENCE [LARGE SCALE GENOMIC DNA]</scope>
    <source>
        <strain evidence="7 8">SCA</strain>
    </source>
</reference>
<dbReference type="GO" id="GO:0005737">
    <property type="term" value="C:cytoplasm"/>
    <property type="evidence" value="ECO:0007669"/>
    <property type="project" value="UniProtKB-SubCell"/>
</dbReference>
<evidence type="ECO:0000256" key="5">
    <source>
        <dbReference type="ARBA" id="ARBA00022683"/>
    </source>
</evidence>
<dbReference type="GO" id="GO:0009401">
    <property type="term" value="P:phosphoenolpyruvate-dependent sugar phosphotransferase system"/>
    <property type="evidence" value="ECO:0007669"/>
    <property type="project" value="UniProtKB-KW"/>
</dbReference>
<dbReference type="AlphaFoldDB" id="A0A239D097"/>
<evidence type="ECO:0000256" key="4">
    <source>
        <dbReference type="ARBA" id="ARBA00022490"/>
    </source>
</evidence>
<dbReference type="OrthoDB" id="9809047at2"/>
<dbReference type="PANTHER" id="PTHR33705:SF2">
    <property type="entry name" value="PHOSPHOCARRIER PROTEIN NPR"/>
    <property type="match status" value="1"/>
</dbReference>
<proteinExistence type="predicted"/>
<dbReference type="PANTHER" id="PTHR33705">
    <property type="entry name" value="PHOSPHOCARRIER PROTEIN HPR"/>
    <property type="match status" value="1"/>
</dbReference>
<dbReference type="SUPFAM" id="SSF55594">
    <property type="entry name" value="HPr-like"/>
    <property type="match status" value="1"/>
</dbReference>
<evidence type="ECO:0000259" key="6">
    <source>
        <dbReference type="PROSITE" id="PS51350"/>
    </source>
</evidence>
<dbReference type="PRINTS" id="PR00107">
    <property type="entry name" value="PHOSPHOCPHPR"/>
</dbReference>
<dbReference type="PROSITE" id="PS00369">
    <property type="entry name" value="PTS_HPR_HIS"/>
    <property type="match status" value="1"/>
</dbReference>
<dbReference type="PROSITE" id="PS00589">
    <property type="entry name" value="PTS_HPR_SER"/>
    <property type="match status" value="1"/>
</dbReference>
<dbReference type="Pfam" id="PF00381">
    <property type="entry name" value="PTS-HPr"/>
    <property type="match status" value="1"/>
</dbReference>
<organism evidence="7 8">
    <name type="scientific">Anaerovirgula multivorans</name>
    <dbReference type="NCBI Taxonomy" id="312168"/>
    <lineage>
        <taxon>Bacteria</taxon>
        <taxon>Bacillati</taxon>
        <taxon>Bacillota</taxon>
        <taxon>Clostridia</taxon>
        <taxon>Peptostreptococcales</taxon>
        <taxon>Natronincolaceae</taxon>
        <taxon>Anaerovirgula</taxon>
    </lineage>
</organism>
<evidence type="ECO:0000256" key="3">
    <source>
        <dbReference type="ARBA" id="ARBA00020422"/>
    </source>
</evidence>
<gene>
    <name evidence="7" type="ORF">SAMN05446037_1006248</name>
</gene>
<keyword evidence="4" id="KW-0963">Cytoplasm</keyword>
<dbReference type="InterPro" id="IPR035895">
    <property type="entry name" value="HPr-like_sf"/>
</dbReference>
<sequence length="87" mass="9485">MISKTVVLKNDTGLHARPATLVIKEASKFQSNITFIKGTQESNAKSIMGLMAMGIKKGEEVEIKVDGPDEKETLDTIIALFESNFGE</sequence>
<dbReference type="InterPro" id="IPR002114">
    <property type="entry name" value="PTS_HPr_Ser_P_site"/>
</dbReference>
<feature type="domain" description="HPr" evidence="6">
    <location>
        <begin position="1"/>
        <end position="87"/>
    </location>
</feature>
<dbReference type="RefSeq" id="WP_089282479.1">
    <property type="nucleotide sequence ID" value="NZ_FZOJ01000006.1"/>
</dbReference>
<dbReference type="InterPro" id="IPR000032">
    <property type="entry name" value="HPr-like"/>
</dbReference>
<comment type="function">
    <text evidence="1">General (non sugar-specific) component of the phosphoenolpyruvate-dependent sugar phosphotransferase system (sugar PTS). This major carbohydrate active-transport system catalyzes the phosphorylation of incoming sugar substrates concomitantly with their translocation across the cell membrane. The phosphoryl group from phosphoenolpyruvate (PEP) is transferred to the phosphoryl carrier protein HPr by enzyme I. Phospho-HPr then transfers it to the PTS EIIA domain.</text>
</comment>
<evidence type="ECO:0000256" key="2">
    <source>
        <dbReference type="ARBA" id="ARBA00004496"/>
    </source>
</evidence>
<dbReference type="EMBL" id="FZOJ01000006">
    <property type="protein sequence ID" value="SNS25542.1"/>
    <property type="molecule type" value="Genomic_DNA"/>
</dbReference>
<dbReference type="CDD" id="cd00367">
    <property type="entry name" value="PTS-HPr_like"/>
    <property type="match status" value="1"/>
</dbReference>